<dbReference type="WBParaSite" id="Hba_08534">
    <property type="protein sequence ID" value="Hba_08534"/>
    <property type="gene ID" value="Hba_08534"/>
</dbReference>
<reference evidence="2" key="1">
    <citation type="submission" date="2016-11" db="UniProtKB">
        <authorList>
            <consortium name="WormBaseParasite"/>
        </authorList>
    </citation>
    <scope>IDENTIFICATION</scope>
</reference>
<organism evidence="1 2">
    <name type="scientific">Heterorhabditis bacteriophora</name>
    <name type="common">Entomopathogenic nematode worm</name>
    <dbReference type="NCBI Taxonomy" id="37862"/>
    <lineage>
        <taxon>Eukaryota</taxon>
        <taxon>Metazoa</taxon>
        <taxon>Ecdysozoa</taxon>
        <taxon>Nematoda</taxon>
        <taxon>Chromadorea</taxon>
        <taxon>Rhabditida</taxon>
        <taxon>Rhabditina</taxon>
        <taxon>Rhabditomorpha</taxon>
        <taxon>Strongyloidea</taxon>
        <taxon>Heterorhabditidae</taxon>
        <taxon>Heterorhabditis</taxon>
    </lineage>
</organism>
<dbReference type="Proteomes" id="UP000095283">
    <property type="component" value="Unplaced"/>
</dbReference>
<evidence type="ECO:0000313" key="1">
    <source>
        <dbReference type="Proteomes" id="UP000095283"/>
    </source>
</evidence>
<evidence type="ECO:0000313" key="2">
    <source>
        <dbReference type="WBParaSite" id="Hba_08534"/>
    </source>
</evidence>
<dbReference type="AlphaFoldDB" id="A0A1I7WTR1"/>
<protein>
    <submittedName>
        <fullName evidence="2">Uncharacterized protein</fullName>
    </submittedName>
</protein>
<accession>A0A1I7WTR1</accession>
<sequence>MDYFRTKVEKNKIHKFVNNINIIIKNVIFNNLDDKHYSRLLNLILIHNVNYAGSGC</sequence>
<proteinExistence type="predicted"/>
<name>A0A1I7WTR1_HETBA</name>
<keyword evidence="1" id="KW-1185">Reference proteome</keyword>